<proteinExistence type="predicted"/>
<dbReference type="RefSeq" id="WP_248009026.1">
    <property type="nucleotide sequence ID" value="NZ_JAJHVV010000006.1"/>
</dbReference>
<evidence type="ECO:0000313" key="3">
    <source>
        <dbReference type="Proteomes" id="UP001139559"/>
    </source>
</evidence>
<organism evidence="2 3">
    <name type="scientific">Vibrio amylolyticus</name>
    <dbReference type="NCBI Taxonomy" id="2847292"/>
    <lineage>
        <taxon>Bacteria</taxon>
        <taxon>Pseudomonadati</taxon>
        <taxon>Pseudomonadota</taxon>
        <taxon>Gammaproteobacteria</taxon>
        <taxon>Vibrionales</taxon>
        <taxon>Vibrionaceae</taxon>
        <taxon>Vibrio</taxon>
    </lineage>
</organism>
<accession>A0A9X2BJZ4</accession>
<dbReference type="AlphaFoldDB" id="A0A9X2BJZ4"/>
<dbReference type="EMBL" id="JAJHVV010000006">
    <property type="protein sequence ID" value="MCK6263947.1"/>
    <property type="molecule type" value="Genomic_DNA"/>
</dbReference>
<feature type="signal peptide" evidence="1">
    <location>
        <begin position="1"/>
        <end position="18"/>
    </location>
</feature>
<name>A0A9X2BJZ4_9VIBR</name>
<evidence type="ECO:0000256" key="1">
    <source>
        <dbReference type="SAM" id="SignalP"/>
    </source>
</evidence>
<keyword evidence="1" id="KW-0732">Signal</keyword>
<dbReference type="Proteomes" id="UP001139559">
    <property type="component" value="Unassembled WGS sequence"/>
</dbReference>
<feature type="chain" id="PRO_5040808518" evidence="1">
    <location>
        <begin position="19"/>
        <end position="125"/>
    </location>
</feature>
<gene>
    <name evidence="2" type="ORF">KP803_11765</name>
</gene>
<evidence type="ECO:0000313" key="2">
    <source>
        <dbReference type="EMBL" id="MCK6263947.1"/>
    </source>
</evidence>
<comment type="caution">
    <text evidence="2">The sequence shown here is derived from an EMBL/GenBank/DDBJ whole genome shotgun (WGS) entry which is preliminary data.</text>
</comment>
<sequence>MKRLYLWLAIFLSLPSAAETITFNGENVQFSIRQANYYQVNDKLSVDIEIELVNKRLPSKEEIAAVSEVVLVNYPKAKMTWVGYFLPGMPSNAGYYATDYRAPDPEGVKILDFMLFNTPYEDLVE</sequence>
<protein>
    <submittedName>
        <fullName evidence="2">Uncharacterized protein</fullName>
    </submittedName>
</protein>
<keyword evidence="3" id="KW-1185">Reference proteome</keyword>
<reference evidence="2" key="1">
    <citation type="submission" date="2021-11" db="EMBL/GenBank/DDBJ databases">
        <title>Vibrio ZSDE26 sp. nov. and Vibrio ZSDZ34 sp. nov., isolated from coastal seawater in Qingdao.</title>
        <authorList>
            <person name="Zhang P."/>
        </authorList>
    </citation>
    <scope>NUCLEOTIDE SEQUENCE</scope>
    <source>
        <strain evidence="2">ZSDE26</strain>
    </source>
</reference>